<keyword evidence="7" id="KW-0521">NADP</keyword>
<evidence type="ECO:0000256" key="20">
    <source>
        <dbReference type="SAM" id="Phobius"/>
    </source>
</evidence>
<dbReference type="PANTHER" id="PTHR21257:SF38">
    <property type="entry name" value="7-DEHYDROCHOLESTEROL REDUCTASE"/>
    <property type="match status" value="1"/>
</dbReference>
<comment type="catalytic activity">
    <reaction evidence="19">
        <text>7-dehydrodesmosterol + NADPH + H(+) = desmosterol + NADP(+)</text>
        <dbReference type="Rhea" id="RHEA:46740"/>
        <dbReference type="ChEBI" id="CHEBI:15378"/>
        <dbReference type="ChEBI" id="CHEBI:17737"/>
        <dbReference type="ChEBI" id="CHEBI:27910"/>
        <dbReference type="ChEBI" id="CHEBI:57783"/>
        <dbReference type="ChEBI" id="CHEBI:58349"/>
    </reaction>
    <physiologicalReaction direction="left-to-right" evidence="19">
        <dbReference type="Rhea" id="RHEA:46741"/>
    </physiologicalReaction>
</comment>
<dbReference type="GO" id="GO:0016132">
    <property type="term" value="P:brassinosteroid biosynthetic process"/>
    <property type="evidence" value="ECO:0007669"/>
    <property type="project" value="TreeGrafter"/>
</dbReference>
<feature type="transmembrane region" description="Helical" evidence="20">
    <location>
        <begin position="132"/>
        <end position="149"/>
    </location>
</feature>
<dbReference type="AlphaFoldDB" id="A0A158R680"/>
<comment type="subcellular location">
    <subcellularLocation>
        <location evidence="1">Membrane</location>
        <topology evidence="1">Multi-pass membrane protein</topology>
    </subcellularLocation>
</comment>
<keyword evidence="5 20" id="KW-0812">Transmembrane</keyword>
<keyword evidence="15" id="KW-0753">Steroid metabolism</keyword>
<evidence type="ECO:0000256" key="18">
    <source>
        <dbReference type="ARBA" id="ARBA00047795"/>
    </source>
</evidence>
<keyword evidence="11" id="KW-0756">Sterol biosynthesis</keyword>
<dbReference type="Proteomes" id="UP000046393">
    <property type="component" value="Unplaced"/>
</dbReference>
<keyword evidence="4" id="KW-0153">Cholesterol metabolism</keyword>
<evidence type="ECO:0000256" key="10">
    <source>
        <dbReference type="ARBA" id="ARBA00023002"/>
    </source>
</evidence>
<evidence type="ECO:0000313" key="22">
    <source>
        <dbReference type="WBParaSite" id="SMUV_0001007101-mRNA-1"/>
    </source>
</evidence>
<sequence length="421" mass="48596">MSVETQLPVIILFVFYSAIMSELNSILMIVSSGFILQLLQEVYDDNDLIHHIFPAPFHAVALRTVAFIVLIQYTFSIILPHDEVVIQNASGEREKKKVNGFASFILLLLLYVLGSTLKLYKGSIIFEHWTEILSLLNVLAFVAVIVLYIKAQIGQVINGSDPICDIYFGSELSPVIYNVDIKHFVTYRIAFPLWALYDLSALYQNSKTSGKLNVCLLGCVLLQLTYIGRTLWFEHLHYTRLDSQNDKAGFYRIWGVLVFLPTLYVTPVTIIAQQKRSILLPFMVVLFILSLIAMYLNADIDRQKFNFRQSNGLIKIWGKDPFFINAKFRKENGDAGVSLLLGSGWWCFSRHLNYLTEWLCFLFWTFIQGKSASLTYLPLIFLGLFLYFRMKRDETRCLAKYGQQWLQYTNRVPFLLIPNVY</sequence>
<keyword evidence="8" id="KW-0752">Steroid biosynthesis</keyword>
<feature type="transmembrane region" description="Helical" evidence="20">
    <location>
        <begin position="212"/>
        <end position="233"/>
    </location>
</feature>
<evidence type="ECO:0000256" key="9">
    <source>
        <dbReference type="ARBA" id="ARBA00022989"/>
    </source>
</evidence>
<keyword evidence="6" id="KW-0152">Cholesterol biosynthesis</keyword>
<evidence type="ECO:0000256" key="19">
    <source>
        <dbReference type="ARBA" id="ARBA00047826"/>
    </source>
</evidence>
<comment type="similarity">
    <text evidence="2">Belongs to the ERG4/ERG24 family.</text>
</comment>
<keyword evidence="21" id="KW-1185">Reference proteome</keyword>
<name>A0A158R680_9BILA</name>
<dbReference type="STRING" id="451379.A0A158R680"/>
<dbReference type="InterPro" id="IPR001171">
    <property type="entry name" value="ERG24_DHCR-like"/>
</dbReference>
<proteinExistence type="inferred from homology"/>
<feature type="transmembrane region" description="Helical" evidence="20">
    <location>
        <begin position="253"/>
        <end position="272"/>
    </location>
</feature>
<evidence type="ECO:0000256" key="14">
    <source>
        <dbReference type="ARBA" id="ARBA00023166"/>
    </source>
</evidence>
<evidence type="ECO:0000256" key="7">
    <source>
        <dbReference type="ARBA" id="ARBA00022857"/>
    </source>
</evidence>
<dbReference type="EC" id="1.3.1.21" evidence="16"/>
<evidence type="ECO:0000256" key="2">
    <source>
        <dbReference type="ARBA" id="ARBA00005402"/>
    </source>
</evidence>
<evidence type="ECO:0000256" key="16">
    <source>
        <dbReference type="ARBA" id="ARBA00038851"/>
    </source>
</evidence>
<reference evidence="22" key="1">
    <citation type="submission" date="2016-04" db="UniProtKB">
        <authorList>
            <consortium name="WormBaseParasite"/>
        </authorList>
    </citation>
    <scope>IDENTIFICATION</scope>
</reference>
<accession>A0A158R680</accession>
<evidence type="ECO:0000256" key="13">
    <source>
        <dbReference type="ARBA" id="ARBA00023136"/>
    </source>
</evidence>
<comment type="catalytic activity">
    <reaction evidence="18">
        <text>cholesterol + NADP(+) = 7-dehydrocholesterol + NADPH + H(+)</text>
        <dbReference type="Rhea" id="RHEA:23984"/>
        <dbReference type="ChEBI" id="CHEBI:15378"/>
        <dbReference type="ChEBI" id="CHEBI:16113"/>
        <dbReference type="ChEBI" id="CHEBI:17759"/>
        <dbReference type="ChEBI" id="CHEBI:57783"/>
        <dbReference type="ChEBI" id="CHEBI:58349"/>
        <dbReference type="EC" id="1.3.1.21"/>
    </reaction>
    <physiologicalReaction direction="right-to-left" evidence="18">
        <dbReference type="Rhea" id="RHEA:23986"/>
    </physiologicalReaction>
</comment>
<dbReference type="GO" id="GO:0005789">
    <property type="term" value="C:endoplasmic reticulum membrane"/>
    <property type="evidence" value="ECO:0007669"/>
    <property type="project" value="TreeGrafter"/>
</dbReference>
<evidence type="ECO:0000256" key="12">
    <source>
        <dbReference type="ARBA" id="ARBA00023098"/>
    </source>
</evidence>
<dbReference type="Gene3D" id="1.20.120.1630">
    <property type="match status" value="1"/>
</dbReference>
<feature type="transmembrane region" description="Helical" evidence="20">
    <location>
        <begin position="100"/>
        <end position="120"/>
    </location>
</feature>
<keyword evidence="9 20" id="KW-1133">Transmembrane helix</keyword>
<feature type="transmembrane region" description="Helical" evidence="20">
    <location>
        <begin position="279"/>
        <end position="298"/>
    </location>
</feature>
<evidence type="ECO:0000256" key="11">
    <source>
        <dbReference type="ARBA" id="ARBA00023011"/>
    </source>
</evidence>
<evidence type="ECO:0000313" key="21">
    <source>
        <dbReference type="Proteomes" id="UP000046393"/>
    </source>
</evidence>
<evidence type="ECO:0000256" key="4">
    <source>
        <dbReference type="ARBA" id="ARBA00022548"/>
    </source>
</evidence>
<protein>
    <recommendedName>
        <fullName evidence="16">7-dehydrocholesterol reductase</fullName>
        <ecNumber evidence="16">1.3.1.21</ecNumber>
    </recommendedName>
    <alternativeName>
        <fullName evidence="17">Sterol Delta(7)-reductase</fullName>
    </alternativeName>
</protein>
<feature type="transmembrane region" description="Helical" evidence="20">
    <location>
        <begin position="55"/>
        <end position="79"/>
    </location>
</feature>
<evidence type="ECO:0000256" key="3">
    <source>
        <dbReference type="ARBA" id="ARBA00022516"/>
    </source>
</evidence>
<evidence type="ECO:0000256" key="17">
    <source>
        <dbReference type="ARBA" id="ARBA00042688"/>
    </source>
</evidence>
<feature type="transmembrane region" description="Helical" evidence="20">
    <location>
        <begin position="7"/>
        <end position="35"/>
    </location>
</feature>
<evidence type="ECO:0000256" key="8">
    <source>
        <dbReference type="ARBA" id="ARBA00022955"/>
    </source>
</evidence>
<evidence type="ECO:0000256" key="1">
    <source>
        <dbReference type="ARBA" id="ARBA00004141"/>
    </source>
</evidence>
<evidence type="ECO:0000256" key="15">
    <source>
        <dbReference type="ARBA" id="ARBA00023221"/>
    </source>
</evidence>
<dbReference type="GO" id="GO:0047598">
    <property type="term" value="F:7-dehydrocholesterol reductase activity"/>
    <property type="evidence" value="ECO:0007669"/>
    <property type="project" value="UniProtKB-EC"/>
</dbReference>
<evidence type="ECO:0000256" key="6">
    <source>
        <dbReference type="ARBA" id="ARBA00022778"/>
    </source>
</evidence>
<evidence type="ECO:0000256" key="5">
    <source>
        <dbReference type="ARBA" id="ARBA00022692"/>
    </source>
</evidence>
<keyword evidence="12" id="KW-0443">Lipid metabolism</keyword>
<dbReference type="GO" id="GO:0006695">
    <property type="term" value="P:cholesterol biosynthetic process"/>
    <property type="evidence" value="ECO:0007669"/>
    <property type="project" value="UniProtKB-KW"/>
</dbReference>
<feature type="transmembrane region" description="Helical" evidence="20">
    <location>
        <begin position="361"/>
        <end position="388"/>
    </location>
</feature>
<dbReference type="PANTHER" id="PTHR21257">
    <property type="entry name" value="DELTA(14)-STEROL REDUCTASE"/>
    <property type="match status" value="1"/>
</dbReference>
<dbReference type="Pfam" id="PF01222">
    <property type="entry name" value="ERG4_ERG24"/>
    <property type="match status" value="1"/>
</dbReference>
<keyword evidence="10" id="KW-0560">Oxidoreductase</keyword>
<organism evidence="21 22">
    <name type="scientific">Syphacia muris</name>
    <dbReference type="NCBI Taxonomy" id="451379"/>
    <lineage>
        <taxon>Eukaryota</taxon>
        <taxon>Metazoa</taxon>
        <taxon>Ecdysozoa</taxon>
        <taxon>Nematoda</taxon>
        <taxon>Chromadorea</taxon>
        <taxon>Rhabditida</taxon>
        <taxon>Spirurina</taxon>
        <taxon>Oxyuridomorpha</taxon>
        <taxon>Oxyuroidea</taxon>
        <taxon>Oxyuridae</taxon>
        <taxon>Syphacia</taxon>
    </lineage>
</organism>
<keyword evidence="3" id="KW-0444">Lipid biosynthesis</keyword>
<dbReference type="WBParaSite" id="SMUV_0001007101-mRNA-1">
    <property type="protein sequence ID" value="SMUV_0001007101-mRNA-1"/>
    <property type="gene ID" value="SMUV_0001007101"/>
</dbReference>
<keyword evidence="14" id="KW-1207">Sterol metabolism</keyword>
<keyword evidence="13 20" id="KW-0472">Membrane</keyword>